<feature type="region of interest" description="Disordered" evidence="1">
    <location>
        <begin position="1"/>
        <end position="21"/>
    </location>
</feature>
<dbReference type="Proteomes" id="UP000694941">
    <property type="component" value="Unplaced"/>
</dbReference>
<dbReference type="RefSeq" id="XP_022245063.1">
    <property type="nucleotide sequence ID" value="XM_022389355.1"/>
</dbReference>
<protein>
    <submittedName>
        <fullName evidence="3">Uncharacterized protein LOC111086447</fullName>
    </submittedName>
</protein>
<accession>A0ABM1SN57</accession>
<proteinExistence type="predicted"/>
<name>A0ABM1SN57_LIMPO</name>
<evidence type="ECO:0000313" key="3">
    <source>
        <dbReference type="RefSeq" id="XP_022245063.1"/>
    </source>
</evidence>
<evidence type="ECO:0000256" key="1">
    <source>
        <dbReference type="SAM" id="MobiDB-lite"/>
    </source>
</evidence>
<organism evidence="2 3">
    <name type="scientific">Limulus polyphemus</name>
    <name type="common">Atlantic horseshoe crab</name>
    <dbReference type="NCBI Taxonomy" id="6850"/>
    <lineage>
        <taxon>Eukaryota</taxon>
        <taxon>Metazoa</taxon>
        <taxon>Ecdysozoa</taxon>
        <taxon>Arthropoda</taxon>
        <taxon>Chelicerata</taxon>
        <taxon>Merostomata</taxon>
        <taxon>Xiphosura</taxon>
        <taxon>Limulidae</taxon>
        <taxon>Limulus</taxon>
    </lineage>
</organism>
<evidence type="ECO:0000313" key="2">
    <source>
        <dbReference type="Proteomes" id="UP000694941"/>
    </source>
</evidence>
<reference evidence="3" key="1">
    <citation type="submission" date="2025-08" db="UniProtKB">
        <authorList>
            <consortium name="RefSeq"/>
        </authorList>
    </citation>
    <scope>IDENTIFICATION</scope>
    <source>
        <tissue evidence="3">Muscle</tissue>
    </source>
</reference>
<dbReference type="GeneID" id="111086447"/>
<sequence length="114" mass="12699">MQNGNGKFSKMSSPDCWGTSSEESLFPVKQVTKNSKYKQNDFRLQLLESLVKPLIESRGGPSCLSSIHSPVLVDAQERLSPGKHFPAFAEEKKRCSLCLHTGLIKLTCKQFKAL</sequence>
<gene>
    <name evidence="3" type="primary">LOC111086447</name>
</gene>
<keyword evidence="2" id="KW-1185">Reference proteome</keyword>